<reference evidence="1" key="1">
    <citation type="submission" date="2022-03" db="EMBL/GenBank/DDBJ databases">
        <authorList>
            <person name="Lindestad O."/>
        </authorList>
    </citation>
    <scope>NUCLEOTIDE SEQUENCE</scope>
</reference>
<sequence>MPCGRGGGSAMVRCCECGLRMCPDNVCACQHLRRCWQAQTLSGRGELWRRPGPRYEVLDRGAFVSFRRASDCWALRIFLLVSLASANHADAAYVRMGRSYVLYTPSFVRSGKRDLQVLKNRFPYISRPV</sequence>
<organism evidence="1 2">
    <name type="scientific">Pararge aegeria aegeria</name>
    <dbReference type="NCBI Taxonomy" id="348720"/>
    <lineage>
        <taxon>Eukaryota</taxon>
        <taxon>Metazoa</taxon>
        <taxon>Ecdysozoa</taxon>
        <taxon>Arthropoda</taxon>
        <taxon>Hexapoda</taxon>
        <taxon>Insecta</taxon>
        <taxon>Pterygota</taxon>
        <taxon>Neoptera</taxon>
        <taxon>Endopterygota</taxon>
        <taxon>Lepidoptera</taxon>
        <taxon>Glossata</taxon>
        <taxon>Ditrysia</taxon>
        <taxon>Papilionoidea</taxon>
        <taxon>Nymphalidae</taxon>
        <taxon>Satyrinae</taxon>
        <taxon>Satyrini</taxon>
        <taxon>Parargina</taxon>
        <taxon>Pararge</taxon>
    </lineage>
</organism>
<accession>A0A8S4S092</accession>
<dbReference type="AlphaFoldDB" id="A0A8S4S092"/>
<proteinExistence type="predicted"/>
<evidence type="ECO:0000313" key="1">
    <source>
        <dbReference type="EMBL" id="CAH2243713.1"/>
    </source>
</evidence>
<protein>
    <submittedName>
        <fullName evidence="1">Jg8773 protein</fullName>
    </submittedName>
</protein>
<gene>
    <name evidence="1" type="primary">jg8773</name>
    <name evidence="1" type="ORF">PAEG_LOCUS19812</name>
</gene>
<evidence type="ECO:0000313" key="2">
    <source>
        <dbReference type="Proteomes" id="UP000838756"/>
    </source>
</evidence>
<dbReference type="EMBL" id="CAKXAJ010025764">
    <property type="protein sequence ID" value="CAH2243713.1"/>
    <property type="molecule type" value="Genomic_DNA"/>
</dbReference>
<keyword evidence="2" id="KW-1185">Reference proteome</keyword>
<name>A0A8S4S092_9NEOP</name>
<comment type="caution">
    <text evidence="1">The sequence shown here is derived from an EMBL/GenBank/DDBJ whole genome shotgun (WGS) entry which is preliminary data.</text>
</comment>
<dbReference type="OrthoDB" id="7510900at2759"/>
<dbReference type="Proteomes" id="UP000838756">
    <property type="component" value="Unassembled WGS sequence"/>
</dbReference>